<evidence type="ECO:0000256" key="3">
    <source>
        <dbReference type="ARBA" id="ARBA00022840"/>
    </source>
</evidence>
<accession>A0A239EM41</accession>
<dbReference type="PROSITE" id="PS50893">
    <property type="entry name" value="ABC_TRANSPORTER_2"/>
    <property type="match status" value="1"/>
</dbReference>
<dbReference type="GO" id="GO:0016887">
    <property type="term" value="F:ATP hydrolysis activity"/>
    <property type="evidence" value="ECO:0007669"/>
    <property type="project" value="InterPro"/>
</dbReference>
<dbReference type="InterPro" id="IPR003439">
    <property type="entry name" value="ABC_transporter-like_ATP-bd"/>
</dbReference>
<dbReference type="InterPro" id="IPR003593">
    <property type="entry name" value="AAA+_ATPase"/>
</dbReference>
<name>A0A239EM41_9ACTN</name>
<keyword evidence="1" id="KW-0813">Transport</keyword>
<evidence type="ECO:0000256" key="1">
    <source>
        <dbReference type="ARBA" id="ARBA00022448"/>
    </source>
</evidence>
<protein>
    <submittedName>
        <fullName evidence="5">NitT/TauT family transport system ATP-binding protein</fullName>
    </submittedName>
</protein>
<dbReference type="CDD" id="cd03293">
    <property type="entry name" value="ABC_NrtD_SsuB_transporters"/>
    <property type="match status" value="1"/>
</dbReference>
<evidence type="ECO:0000256" key="2">
    <source>
        <dbReference type="ARBA" id="ARBA00022741"/>
    </source>
</evidence>
<evidence type="ECO:0000259" key="4">
    <source>
        <dbReference type="PROSITE" id="PS50893"/>
    </source>
</evidence>
<dbReference type="EMBL" id="FZOD01000009">
    <property type="protein sequence ID" value="SNS44972.1"/>
    <property type="molecule type" value="Genomic_DNA"/>
</dbReference>
<sequence length="296" mass="32620">MVHVGSHQTDHPAKERASTVGSTLIEAVEVSAGYDNRRERTRLIALRDISLTVTQGEFLAIVGPSGCGKTTLINMIAGFVKPLSGVVRVRGAEVNGPGADRAMVFQDYALLPWRTVERNVEFAIENRRGYVPKAERRRRIADALGLVGLVGFEKSYPHELSGGMRQRVGIARALVGEPEILLMDEPFGAVDAMTREAMQAELEKIIAETRQTVVFITHSIDEAITLGDRIVVVSNRPGTIREIIDVDLPRPRFDERNDVKRSARFGEIRSHLWALLSDEALGAKSGSVTQQEGETR</sequence>
<dbReference type="PANTHER" id="PTHR42788:SF13">
    <property type="entry name" value="ALIPHATIC SULFONATES IMPORT ATP-BINDING PROTEIN SSUB"/>
    <property type="match status" value="1"/>
</dbReference>
<keyword evidence="6" id="KW-1185">Reference proteome</keyword>
<keyword evidence="2" id="KW-0547">Nucleotide-binding</keyword>
<keyword evidence="3 5" id="KW-0067">ATP-binding</keyword>
<dbReference type="AlphaFoldDB" id="A0A239EM41"/>
<dbReference type="PANTHER" id="PTHR42788">
    <property type="entry name" value="TAURINE IMPORT ATP-BINDING PROTEIN-RELATED"/>
    <property type="match status" value="1"/>
</dbReference>
<organism evidence="5 6">
    <name type="scientific">Streptosporangium subroseum</name>
    <dbReference type="NCBI Taxonomy" id="106412"/>
    <lineage>
        <taxon>Bacteria</taxon>
        <taxon>Bacillati</taxon>
        <taxon>Actinomycetota</taxon>
        <taxon>Actinomycetes</taxon>
        <taxon>Streptosporangiales</taxon>
        <taxon>Streptosporangiaceae</taxon>
        <taxon>Streptosporangium</taxon>
    </lineage>
</organism>
<proteinExistence type="predicted"/>
<dbReference type="Proteomes" id="UP000198282">
    <property type="component" value="Unassembled WGS sequence"/>
</dbReference>
<dbReference type="SUPFAM" id="SSF52540">
    <property type="entry name" value="P-loop containing nucleoside triphosphate hydrolases"/>
    <property type="match status" value="1"/>
</dbReference>
<dbReference type="Pfam" id="PF00005">
    <property type="entry name" value="ABC_tran"/>
    <property type="match status" value="1"/>
</dbReference>
<dbReference type="Gene3D" id="3.40.50.300">
    <property type="entry name" value="P-loop containing nucleotide triphosphate hydrolases"/>
    <property type="match status" value="1"/>
</dbReference>
<dbReference type="InterPro" id="IPR027417">
    <property type="entry name" value="P-loop_NTPase"/>
</dbReference>
<evidence type="ECO:0000313" key="5">
    <source>
        <dbReference type="EMBL" id="SNS44972.1"/>
    </source>
</evidence>
<dbReference type="RefSeq" id="WP_089207396.1">
    <property type="nucleotide sequence ID" value="NZ_FZOD01000009.1"/>
</dbReference>
<dbReference type="PROSITE" id="PS00211">
    <property type="entry name" value="ABC_TRANSPORTER_1"/>
    <property type="match status" value="1"/>
</dbReference>
<reference evidence="5 6" key="1">
    <citation type="submission" date="2017-06" db="EMBL/GenBank/DDBJ databases">
        <authorList>
            <person name="Kim H.J."/>
            <person name="Triplett B.A."/>
        </authorList>
    </citation>
    <scope>NUCLEOTIDE SEQUENCE [LARGE SCALE GENOMIC DNA]</scope>
    <source>
        <strain evidence="5 6">CGMCC 4.2132</strain>
    </source>
</reference>
<feature type="domain" description="ABC transporter" evidence="4">
    <location>
        <begin position="25"/>
        <end position="256"/>
    </location>
</feature>
<evidence type="ECO:0000313" key="6">
    <source>
        <dbReference type="Proteomes" id="UP000198282"/>
    </source>
</evidence>
<gene>
    <name evidence="5" type="ORF">SAMN05216276_1009190</name>
</gene>
<dbReference type="SMART" id="SM00382">
    <property type="entry name" value="AAA"/>
    <property type="match status" value="1"/>
</dbReference>
<dbReference type="GO" id="GO:0005524">
    <property type="term" value="F:ATP binding"/>
    <property type="evidence" value="ECO:0007669"/>
    <property type="project" value="UniProtKB-KW"/>
</dbReference>
<dbReference type="InterPro" id="IPR050166">
    <property type="entry name" value="ABC_transporter_ATP-bind"/>
</dbReference>
<dbReference type="InterPro" id="IPR017871">
    <property type="entry name" value="ABC_transporter-like_CS"/>
</dbReference>
<dbReference type="OrthoDB" id="4310860at2"/>